<proteinExistence type="predicted"/>
<feature type="compositionally biased region" description="Polar residues" evidence="3">
    <location>
        <begin position="2740"/>
        <end position="2766"/>
    </location>
</feature>
<name>A0A915EY69_9CEST</name>
<dbReference type="InterPro" id="IPR012340">
    <property type="entry name" value="NA-bd_OB-fold"/>
</dbReference>
<evidence type="ECO:0000256" key="2">
    <source>
        <dbReference type="ARBA" id="ARBA00022803"/>
    </source>
</evidence>
<dbReference type="GO" id="GO:0000724">
    <property type="term" value="P:double-strand break repair via homologous recombination"/>
    <property type="evidence" value="ECO:0007669"/>
    <property type="project" value="InterPro"/>
</dbReference>
<dbReference type="GO" id="GO:0031415">
    <property type="term" value="C:NatA complex"/>
    <property type="evidence" value="ECO:0007669"/>
    <property type="project" value="TreeGrafter"/>
</dbReference>
<dbReference type="PANTHER" id="PTHR22767:SF2">
    <property type="entry name" value="N(ALPHA)-ACETYLTRANSFERASE 15_16, ISOFORM A"/>
    <property type="match status" value="1"/>
</dbReference>
<dbReference type="InterPro" id="IPR015252">
    <property type="entry name" value="BRCA2_hlx"/>
</dbReference>
<dbReference type="InterPro" id="IPR011990">
    <property type="entry name" value="TPR-like_helical_dom_sf"/>
</dbReference>
<feature type="region of interest" description="Disordered" evidence="3">
    <location>
        <begin position="2791"/>
        <end position="2818"/>
    </location>
</feature>
<evidence type="ECO:0000313" key="6">
    <source>
        <dbReference type="Proteomes" id="UP000887562"/>
    </source>
</evidence>
<dbReference type="Pfam" id="PF09103">
    <property type="entry name" value="BRCA-2_OB1"/>
    <property type="match status" value="1"/>
</dbReference>
<dbReference type="SUPFAM" id="SSF81872">
    <property type="entry name" value="BRCA2 helical domain"/>
    <property type="match status" value="1"/>
</dbReference>
<keyword evidence="1" id="KW-0677">Repeat</keyword>
<dbReference type="InterPro" id="IPR015187">
    <property type="entry name" value="BRCA2_OB_1"/>
</dbReference>
<dbReference type="Pfam" id="PF12569">
    <property type="entry name" value="NatA_aux_su"/>
    <property type="match status" value="1"/>
</dbReference>
<keyword evidence="6" id="KW-1185">Reference proteome</keyword>
<feature type="region of interest" description="Disordered" evidence="3">
    <location>
        <begin position="2618"/>
        <end position="2641"/>
    </location>
</feature>
<dbReference type="Gene3D" id="2.40.50.140">
    <property type="entry name" value="Nucleic acid-binding proteins"/>
    <property type="match status" value="2"/>
</dbReference>
<evidence type="ECO:0000259" key="5">
    <source>
        <dbReference type="Pfam" id="PF09169"/>
    </source>
</evidence>
<evidence type="ECO:0000256" key="3">
    <source>
        <dbReference type="SAM" id="MobiDB-lite"/>
    </source>
</evidence>
<dbReference type="SUPFAM" id="SSF48452">
    <property type="entry name" value="TPR-like"/>
    <property type="match status" value="2"/>
</dbReference>
<evidence type="ECO:0000313" key="7">
    <source>
        <dbReference type="WBParaSite" id="maker-E.canG7_contigs_2725-snap-gene-0.19-mRNA-1"/>
    </source>
</evidence>
<dbReference type="WBParaSite" id="maker-E.canG7_contigs_2725-snap-gene-0.19-mRNA-1">
    <property type="protein sequence ID" value="maker-E.canG7_contigs_2725-snap-gene-0.19-mRNA-1"/>
    <property type="gene ID" value="EcG7_04781"/>
</dbReference>
<keyword evidence="2" id="KW-0802">TPR repeat</keyword>
<dbReference type="PANTHER" id="PTHR22767">
    <property type="entry name" value="N-TERMINAL ACETYLTRANSFERASE-RELATED"/>
    <property type="match status" value="1"/>
</dbReference>
<feature type="compositionally biased region" description="Low complexity" evidence="3">
    <location>
        <begin position="2618"/>
        <end position="2628"/>
    </location>
</feature>
<organism evidence="6 7">
    <name type="scientific">Echinococcus canadensis</name>
    <dbReference type="NCBI Taxonomy" id="519352"/>
    <lineage>
        <taxon>Eukaryota</taxon>
        <taxon>Metazoa</taxon>
        <taxon>Spiralia</taxon>
        <taxon>Lophotrochozoa</taxon>
        <taxon>Platyhelminthes</taxon>
        <taxon>Cestoda</taxon>
        <taxon>Eucestoda</taxon>
        <taxon>Cyclophyllidea</taxon>
        <taxon>Taeniidae</taxon>
        <taxon>Echinococcus</taxon>
        <taxon>Echinococcus canadensis group</taxon>
    </lineage>
</organism>
<dbReference type="InterPro" id="IPR021183">
    <property type="entry name" value="NatA_aux_su"/>
</dbReference>
<sequence>MAMRVHFVRRSLPVEGGYVINEPNGGSESTPPRRVDHIPILSSRPSELCSAAEDVKKTHLSAYLAYLYMSDKDRLSMIRASIVICTAALRWIETAAHYNIPYMEKNFGAASLPPKELSLFKRIVVRLKCIESIAVAQKYYDQKQYKTGLKFANQILSNPKFAEHGGKPLPLETLSMKGILLNCLGKKEEARDFVKRGLRSNIQSFSDRKYDEAIRCYIQALKLDKNNLQVLRDLSVLQMHTRDLDGCLETRNKLLTQRPNQKASWVGYAIVQHLRGNLDTAATVIHEFLKVQTAVEPYNYEHSELLMYYISILKESSKYEEALDFMDLHTKEIVDNVSYLETYADLLLQLGRVDDAENIVWQLLERNPDCNSYYELFYKVYEARSNCAMKLSEKRQVLEKCVEKFSSSRLPKLLFLETLDGDEFGFHVDVFMRKNLRKGVPNLFVQLKRFYNSSERRNTLENLYLTYRTNLDDHETLGPISCGELKLPYLNDEAIEPPSTSLWLNYLIAQHYNYMRQTEVFIAYNYAPLQKALTVVSKEIEINPTIVDLYVLKAEIYRDAGDIITASRWMDEAQSLDTADRFVNAQCTKYMVQAHRIEDAEAMASKFTRGSTTAAQYLIEMQCMWFLIENARSYKAMQKFGEALKFCHEIDRAYTAVLEDQLDFHSYCLRKGTLRSYVETIRLEDRLRDHPAYFDAACLAIEIYLYLHVNPLGSEQDEENKQSANISSSEMKKLRNKQRRAERRAEAIKEDEKKKEHPNQQRNKDRNEDPENRPPEVEQLSPQKLARPENALNEAARFLQPLIDLSGNRIETHCLAYEVFERKGKHLLMLRTIRRGIELPRARDHPWFNECLCRFLMRMSELKPKPGNLVHEVLLQEMHAVFENIELPRAAETNDNFIKRNSKSFLHVFRGTLTKAIIDPNSSNESLKQLPSPTDRGFGAVSWQVLFEALELLKTYLNLKLAPITNEMIDDFRGKCSILYPLATVFFTETALESHLNAAICKTSAATSNEAFLKRSPPDQGNDEVNAVVEKLDALSCYESTGVNGDAENKLNGHIVANKKAARQKRKKAGNIDSAKSSAAVLNDKASAPCSQAFNDNFDGIDLTQMLENTAVDATSDEGVPPIAPQESVQSFPNSPLIHASEQCDPLSKNSLCEDACSNLSRGFKTASGGVLSAPSRESLMRARELFKECMNQLDESGSNRVFHEDDPSCGNNGSPFHALKQGDPIPKTGLCENTSSDFGCDFKTAAGASLKAPSNESLSRAKRLLEGCTNQAEDSSADHDDLFSFRKSWLVLQGNITFSYVGFFPSNASKHCGQSSRVILPKAAHFNFSHGFKTASGTALKMPSCESLSRAKRIFEECVEQTKDLGTCSDFDKTPKQRTLWSHSKSYVSSLCRHDLIDYDRPLRTHPKTVKSGELLFENYMKYTVDGIKFNQPLFTDNVKKSSKHGHQRENDSCGESLSFGDFATSDISKSNFSINSLNPNEATLNDCQVAHSLHSKTANDSPSRVGFVTDLGKLLILTSVESMKRAKHPLEDCSKDYDGNKLTDNDTQSDVLKHRGGKSPYVGLSKDFSEKTNKSDECIVNKNEVEIDRANGGSSVTSDTSFLVSNHENTSGGFASAVGRLLTPLSDVTPRQATTTFSKCALNLENELNLTNTELQSLRGDVSPMFVPATTGVDGEMSPTLDFDGSFEISSQMMNVIEGTSPQFSDNVESSEVERQRVEARMVQEAEADRYFKPSIKSHLNSSCHKPRTGGSLSIYSATHKIVQEPAMPGTLWRLRRCTGCSVNEDPLSIRTSYSPEKDLHFAGDFLRLDETSSLSVNSASNLKFKLDSNIVNISYRLGDNVEVIPDSFGYAGCAEVVRAFVCSPGVTSGLVSRRWITHHYSQIAWRFGCVALMHYRNLVDNVFPHLSLPDPTIQRTDGRLLLHTLLLELKYRYDRELEAVERPPVRKIIERDDTPAKRIVLCVSHLEKLPNHRYRGRLTDGWYHIDWVPDCMLTRVIERGRIKVGTKLVTAGAELIQTPSGFDGSLNSSSDSCDDRSKGEDAHLFGNTSNGLSLRLNGNSTRPASPNARLGFVSHPPTAHLPPIPLSTISSEGGLVSCICVLIQRRFQLQYMETCSLHVDSNEGERTRRHHVRGRRVQPQTSFLASLGLDGEALWNAVKNALDPDLAESDLSAAQLDAMFRYKEAVVQEIFAQSSSKREVTQLLRLQVAGIHPLDIEKQMELPLTLWNPTEEMLDILKEGSVIQLTRLQVSTTRPTDPFASLASCTTNVGQVLSLSGGRATTIRPLKAAEVIKFSKRGQPTTSTSVQDLIDMVYRPRSFLSVGSLKNIETTSFDRPRVVDFTALVIGTKNISASNSSRLHHTGEKSELSVVYLASLRSEDGEEDFSTLAVLRIWGGLERYSLASVLAARSRVRFTDVQMRDHGKLSVHSDFPPGGNPEVYYILLNYSAASYVTSEKLPRDLTIRRFQTPWKETPQFYSYMETCMESHFKKFFSGKSSSPLAIPNSLISTHCSSPSTSILQQTPKPESISVSTPCSLPNRLKGGCSHFSSPTKLETANKIAESPPMFPALKTRTRTGLCRPRRALPIATMTPTPTSFIGCNVLPSPGCFHLTSSRESVPSSCSPPERSLRPSCSTPLPAKRSCSLIGNPETHSELLKTSAISSSPYRHPSAKRSRSSLFSSSSPKQETGLLPQLGSPQSPQFDFPISPPYLGSNSLDSDSLISVEAKVCDLNKSPSFQFHPESSSTSQSDALNPPASVSRTNAGSAAHLAMTSEDLASLDVSIADLVKTRKRGRNSSSQNAAAAPKKRPLNLKSTP</sequence>
<dbReference type="Gene3D" id="1.25.40.1010">
    <property type="match status" value="1"/>
</dbReference>
<feature type="domain" description="Breast cancer type 2 susceptibility protein helical" evidence="5">
    <location>
        <begin position="1827"/>
        <end position="1904"/>
    </location>
</feature>
<feature type="domain" description="BRCA2 OB1" evidence="4">
    <location>
        <begin position="1946"/>
        <end position="2076"/>
    </location>
</feature>
<feature type="region of interest" description="Disordered" evidence="3">
    <location>
        <begin position="2740"/>
        <end position="2767"/>
    </location>
</feature>
<reference evidence="7" key="1">
    <citation type="submission" date="2022-11" db="UniProtKB">
        <authorList>
            <consortium name="WormBaseParasite"/>
        </authorList>
    </citation>
    <scope>IDENTIFICATION</scope>
</reference>
<accession>A0A915EY69</accession>
<dbReference type="Pfam" id="PF09169">
    <property type="entry name" value="BRCA-2_helical"/>
    <property type="match status" value="1"/>
</dbReference>
<dbReference type="Proteomes" id="UP000887562">
    <property type="component" value="Unplaced"/>
</dbReference>
<evidence type="ECO:0000256" key="1">
    <source>
        <dbReference type="ARBA" id="ARBA00022737"/>
    </source>
</evidence>
<feature type="compositionally biased region" description="Basic and acidic residues" evidence="3">
    <location>
        <begin position="743"/>
        <end position="776"/>
    </location>
</feature>
<protein>
    <submittedName>
        <fullName evidence="7">Uncharacterized protein</fullName>
    </submittedName>
</protein>
<feature type="region of interest" description="Disordered" evidence="3">
    <location>
        <begin position="718"/>
        <end position="784"/>
    </location>
</feature>
<dbReference type="SUPFAM" id="SSF50249">
    <property type="entry name" value="Nucleic acid-binding proteins"/>
    <property type="match status" value="2"/>
</dbReference>
<dbReference type="InterPro" id="IPR036315">
    <property type="entry name" value="BRCA2_hlx_sf"/>
</dbReference>
<evidence type="ECO:0000259" key="4">
    <source>
        <dbReference type="Pfam" id="PF09103"/>
    </source>
</evidence>
<dbReference type="Gene3D" id="1.25.40.1040">
    <property type="match status" value="1"/>
</dbReference>
<feature type="region of interest" description="Disordered" evidence="3">
    <location>
        <begin position="2661"/>
        <end position="2711"/>
    </location>
</feature>